<keyword evidence="3" id="KW-0418">Kinase</keyword>
<evidence type="ECO:0000313" key="3">
    <source>
        <dbReference type="EMBL" id="PVW15902.1"/>
    </source>
</evidence>
<keyword evidence="1" id="KW-0472">Membrane</keyword>
<dbReference type="OrthoDB" id="1495672at2"/>
<sequence length="120" mass="14596">MKNYTESAYQRAQKKVEKIKVFYNHLFVYLLINGASIFVWLFILRSYYENIENQGFKNWIDANFLFFTGVWTIIVIFHGLKVFKGNLFKKIGFSVFKNWEERKIKQFMEDEEHFKNSLNK</sequence>
<dbReference type="RefSeq" id="WP_116693927.1">
    <property type="nucleotide sequence ID" value="NZ_QEHR01000003.1"/>
</dbReference>
<gene>
    <name evidence="3" type="ORF">DDV96_05395</name>
</gene>
<keyword evidence="1" id="KW-1133">Transmembrane helix</keyword>
<dbReference type="Pfam" id="PF13239">
    <property type="entry name" value="2TM"/>
    <property type="match status" value="1"/>
</dbReference>
<keyword evidence="1" id="KW-0812">Transmembrane</keyword>
<feature type="transmembrane region" description="Helical" evidence="1">
    <location>
        <begin position="64"/>
        <end position="83"/>
    </location>
</feature>
<reference evidence="3 4" key="1">
    <citation type="submission" date="2018-04" db="EMBL/GenBank/DDBJ databases">
        <title>Marixanthomonas spongiae HN-E44 sp. nov., isolated from a marine sponge.</title>
        <authorList>
            <person name="Luo L."/>
            <person name="Zhuang L."/>
        </authorList>
    </citation>
    <scope>NUCLEOTIDE SEQUENCE [LARGE SCALE GENOMIC DNA]</scope>
    <source>
        <strain evidence="3 4">HN-E44</strain>
    </source>
</reference>
<proteinExistence type="predicted"/>
<evidence type="ECO:0000313" key="4">
    <source>
        <dbReference type="Proteomes" id="UP000245962"/>
    </source>
</evidence>
<dbReference type="EMBL" id="QEHR01000003">
    <property type="protein sequence ID" value="PVW15902.1"/>
    <property type="molecule type" value="Genomic_DNA"/>
</dbReference>
<keyword evidence="4" id="KW-1185">Reference proteome</keyword>
<keyword evidence="3" id="KW-0808">Transferase</keyword>
<dbReference type="InterPro" id="IPR025698">
    <property type="entry name" value="2TM_dom"/>
</dbReference>
<comment type="caution">
    <text evidence="3">The sequence shown here is derived from an EMBL/GenBank/DDBJ whole genome shotgun (WGS) entry which is preliminary data.</text>
</comment>
<protein>
    <submittedName>
        <fullName evidence="3">Histidine kinase</fullName>
    </submittedName>
</protein>
<accession>A0A2U0I463</accession>
<evidence type="ECO:0000256" key="1">
    <source>
        <dbReference type="SAM" id="Phobius"/>
    </source>
</evidence>
<feature type="domain" description="2TM" evidence="2">
    <location>
        <begin position="10"/>
        <end position="109"/>
    </location>
</feature>
<evidence type="ECO:0000259" key="2">
    <source>
        <dbReference type="Pfam" id="PF13239"/>
    </source>
</evidence>
<dbReference type="GO" id="GO:0016301">
    <property type="term" value="F:kinase activity"/>
    <property type="evidence" value="ECO:0007669"/>
    <property type="project" value="UniProtKB-KW"/>
</dbReference>
<organism evidence="3 4">
    <name type="scientific">Marixanthomonas spongiae</name>
    <dbReference type="NCBI Taxonomy" id="2174845"/>
    <lineage>
        <taxon>Bacteria</taxon>
        <taxon>Pseudomonadati</taxon>
        <taxon>Bacteroidota</taxon>
        <taxon>Flavobacteriia</taxon>
        <taxon>Flavobacteriales</taxon>
        <taxon>Flavobacteriaceae</taxon>
        <taxon>Marixanthomonas</taxon>
    </lineage>
</organism>
<dbReference type="Proteomes" id="UP000245962">
    <property type="component" value="Unassembled WGS sequence"/>
</dbReference>
<feature type="transmembrane region" description="Helical" evidence="1">
    <location>
        <begin position="21"/>
        <end position="44"/>
    </location>
</feature>
<dbReference type="AlphaFoldDB" id="A0A2U0I463"/>
<name>A0A2U0I463_9FLAO</name>